<gene>
    <name evidence="2" type="ORF">SAMN05428971_2927</name>
</gene>
<dbReference type="AlphaFoldDB" id="A0A1I5EHU0"/>
<dbReference type="Proteomes" id="UP000198968">
    <property type="component" value="Unassembled WGS sequence"/>
</dbReference>
<protein>
    <submittedName>
        <fullName evidence="2">Uncharacterized protein</fullName>
    </submittedName>
</protein>
<keyword evidence="1" id="KW-0472">Membrane</keyword>
<keyword evidence="1" id="KW-0812">Transmembrane</keyword>
<evidence type="ECO:0000313" key="2">
    <source>
        <dbReference type="EMBL" id="SFO10661.1"/>
    </source>
</evidence>
<accession>A0A1I5EHU0</accession>
<evidence type="ECO:0000313" key="3">
    <source>
        <dbReference type="Proteomes" id="UP000198968"/>
    </source>
</evidence>
<reference evidence="3" key="1">
    <citation type="submission" date="2016-10" db="EMBL/GenBank/DDBJ databases">
        <authorList>
            <person name="Varghese N."/>
            <person name="Submissions S."/>
        </authorList>
    </citation>
    <scope>NUCLEOTIDE SEQUENCE [LARGE SCALE GENOMIC DNA]</scope>
    <source>
        <strain evidence="3">OV426</strain>
    </source>
</reference>
<evidence type="ECO:0000256" key="1">
    <source>
        <dbReference type="SAM" id="Phobius"/>
    </source>
</evidence>
<keyword evidence="1" id="KW-1133">Transmembrane helix</keyword>
<feature type="transmembrane region" description="Helical" evidence="1">
    <location>
        <begin position="6"/>
        <end position="26"/>
    </location>
</feature>
<sequence length="35" mass="4105">MISGTLLAVIFVPAFFIFVMTLNEKITHRIRKLRK</sequence>
<name>A0A1I5EHU0_9GAMM</name>
<proteinExistence type="predicted"/>
<keyword evidence="3" id="KW-1185">Reference proteome</keyword>
<organism evidence="2 3">
    <name type="scientific">Candidatus Pantoea varia</name>
    <dbReference type="NCBI Taxonomy" id="1881036"/>
    <lineage>
        <taxon>Bacteria</taxon>
        <taxon>Pseudomonadati</taxon>
        <taxon>Pseudomonadota</taxon>
        <taxon>Gammaproteobacteria</taxon>
        <taxon>Enterobacterales</taxon>
        <taxon>Erwiniaceae</taxon>
        <taxon>Pantoea</taxon>
    </lineage>
</organism>
<dbReference type="EMBL" id="FOVG01000003">
    <property type="protein sequence ID" value="SFO10661.1"/>
    <property type="molecule type" value="Genomic_DNA"/>
</dbReference>